<accession>A0A4C2A6U1</accession>
<evidence type="ECO:0000256" key="1">
    <source>
        <dbReference type="SAM" id="MobiDB-lite"/>
    </source>
</evidence>
<reference evidence="2 3" key="1">
    <citation type="journal article" date="2019" name="Commun. Biol.">
        <title>The bagworm genome reveals a unique fibroin gene that provides high tensile strength.</title>
        <authorList>
            <person name="Kono N."/>
            <person name="Nakamura H."/>
            <person name="Ohtoshi R."/>
            <person name="Tomita M."/>
            <person name="Numata K."/>
            <person name="Arakawa K."/>
        </authorList>
    </citation>
    <scope>NUCLEOTIDE SEQUENCE [LARGE SCALE GENOMIC DNA]</scope>
</reference>
<evidence type="ECO:0000313" key="3">
    <source>
        <dbReference type="Proteomes" id="UP000299102"/>
    </source>
</evidence>
<protein>
    <submittedName>
        <fullName evidence="2">Uncharacterized protein</fullName>
    </submittedName>
</protein>
<feature type="compositionally biased region" description="Acidic residues" evidence="1">
    <location>
        <begin position="121"/>
        <end position="131"/>
    </location>
</feature>
<proteinExistence type="predicted"/>
<name>A0A4C2A6U1_EUMVA</name>
<dbReference type="Proteomes" id="UP000299102">
    <property type="component" value="Unassembled WGS sequence"/>
</dbReference>
<evidence type="ECO:0000313" key="2">
    <source>
        <dbReference type="EMBL" id="GBP95900.1"/>
    </source>
</evidence>
<dbReference type="EMBL" id="BGZK01002699">
    <property type="protein sequence ID" value="GBP95900.1"/>
    <property type="molecule type" value="Genomic_DNA"/>
</dbReference>
<dbReference type="AlphaFoldDB" id="A0A4C2A6U1"/>
<sequence length="131" mass="13885">MCSFSVNYDKTVFYTDSRSPPSGGSRARNGYGWGYARGVRCDARVRRGLEPPAGRSAARDIDDEKKKFLSLNSVLTRIDQRVTAASGSILTVGRSGGQSAERAGGQSRGAGGEPYSCDTAPNEDDGDGDVE</sequence>
<feature type="region of interest" description="Disordered" evidence="1">
    <location>
        <begin position="86"/>
        <end position="131"/>
    </location>
</feature>
<gene>
    <name evidence="2" type="ORF">EVAR_83540_1</name>
</gene>
<comment type="caution">
    <text evidence="2">The sequence shown here is derived from an EMBL/GenBank/DDBJ whole genome shotgun (WGS) entry which is preliminary data.</text>
</comment>
<keyword evidence="3" id="KW-1185">Reference proteome</keyword>
<organism evidence="2 3">
    <name type="scientific">Eumeta variegata</name>
    <name type="common">Bagworm moth</name>
    <name type="synonym">Eumeta japonica</name>
    <dbReference type="NCBI Taxonomy" id="151549"/>
    <lineage>
        <taxon>Eukaryota</taxon>
        <taxon>Metazoa</taxon>
        <taxon>Ecdysozoa</taxon>
        <taxon>Arthropoda</taxon>
        <taxon>Hexapoda</taxon>
        <taxon>Insecta</taxon>
        <taxon>Pterygota</taxon>
        <taxon>Neoptera</taxon>
        <taxon>Endopterygota</taxon>
        <taxon>Lepidoptera</taxon>
        <taxon>Glossata</taxon>
        <taxon>Ditrysia</taxon>
        <taxon>Tineoidea</taxon>
        <taxon>Psychidae</taxon>
        <taxon>Oiketicinae</taxon>
        <taxon>Eumeta</taxon>
    </lineage>
</organism>